<proteinExistence type="predicted"/>
<keyword evidence="2" id="KW-1185">Reference proteome</keyword>
<comment type="caution">
    <text evidence="1">The sequence shown here is derived from an EMBL/GenBank/DDBJ whole genome shotgun (WGS) entry which is preliminary data.</text>
</comment>
<gene>
    <name evidence="1" type="ORF">GCM10022214_40300</name>
</gene>
<name>A0ABP7W0E7_9ACTN</name>
<dbReference type="Proteomes" id="UP001500683">
    <property type="component" value="Unassembled WGS sequence"/>
</dbReference>
<evidence type="ECO:0000313" key="1">
    <source>
        <dbReference type="EMBL" id="GAA4078260.1"/>
    </source>
</evidence>
<accession>A0ABP7W0E7</accession>
<sequence>MCVAAALIDRDRRRLLWLSKGLGDIAYRAAALGVMAHTWPGWQIDWAYDGLGDVLDALEEDRRQVRAPRSLPAPDDIRTPEEFMAAMPQFHFDPDVWPPGKELPRELPLGPIALRQADPSAAEPTCLVTIARDGRVRAHMVQGSAWTVLEHGAALQERLRTWEPVTSWPRPATSGVHLDVAARMGGVWAATDTLDQILDRSQWPGWRWQVWHDRYVKQLQEAGGGAIVMPAPDLADGLCRLAEQFASHQELDSGTRSAFPLLDVVGALSAQAQRRGLEMHTSTDGAFAHRPMDLTEEERARVHAALAAYRDTLTAPQ</sequence>
<dbReference type="RefSeq" id="WP_344949449.1">
    <property type="nucleotide sequence ID" value="NZ_BAAAZG010000025.1"/>
</dbReference>
<evidence type="ECO:0000313" key="2">
    <source>
        <dbReference type="Proteomes" id="UP001500683"/>
    </source>
</evidence>
<organism evidence="1 2">
    <name type="scientific">Actinomadura miaoliensis</name>
    <dbReference type="NCBI Taxonomy" id="430685"/>
    <lineage>
        <taxon>Bacteria</taxon>
        <taxon>Bacillati</taxon>
        <taxon>Actinomycetota</taxon>
        <taxon>Actinomycetes</taxon>
        <taxon>Streptosporangiales</taxon>
        <taxon>Thermomonosporaceae</taxon>
        <taxon>Actinomadura</taxon>
    </lineage>
</organism>
<dbReference type="EMBL" id="BAAAZG010000025">
    <property type="protein sequence ID" value="GAA4078260.1"/>
    <property type="molecule type" value="Genomic_DNA"/>
</dbReference>
<reference evidence="2" key="1">
    <citation type="journal article" date="2019" name="Int. J. Syst. Evol. Microbiol.">
        <title>The Global Catalogue of Microorganisms (GCM) 10K type strain sequencing project: providing services to taxonomists for standard genome sequencing and annotation.</title>
        <authorList>
            <consortium name="The Broad Institute Genomics Platform"/>
            <consortium name="The Broad Institute Genome Sequencing Center for Infectious Disease"/>
            <person name="Wu L."/>
            <person name="Ma J."/>
        </authorList>
    </citation>
    <scope>NUCLEOTIDE SEQUENCE [LARGE SCALE GENOMIC DNA]</scope>
    <source>
        <strain evidence="2">JCM 16702</strain>
    </source>
</reference>
<protein>
    <submittedName>
        <fullName evidence="1">Uncharacterized protein</fullName>
    </submittedName>
</protein>